<sequence length="297" mass="32309">MSSPIAAETTPEHYAVSSLTAADGVELALHAWLPADPAEVVGVLYYIHGIQSHAAWLIETARTLSRFGIAVYALDRRGSGRSSGTPGDLPSAEAVAADYFQGLAEVQRRHRGIPTSVLGQSFGGSILASMAVVGLPGVARLIYCTPALGQQNARHGVAKLPELRALTGADRFSLGLSDEDYTSKARYLEFMANDHLMLRQITQRTRATMVAIEDQYWGRSAEIDAEVHFVTVDRDPIIDLAAAAAVIRELHPNAKTSNFACTGHYLEFSERRVDYWHWLVELLTPAGTAGQPEGQRR</sequence>
<dbReference type="InterPro" id="IPR029058">
    <property type="entry name" value="AB_hydrolase_fold"/>
</dbReference>
<gene>
    <name evidence="2" type="ORF">JOE69_001091</name>
</gene>
<proteinExistence type="predicted"/>
<name>A0ABU1J8V9_9MICC</name>
<dbReference type="InterPro" id="IPR051044">
    <property type="entry name" value="MAG_DAG_Lipase"/>
</dbReference>
<dbReference type="InterPro" id="IPR022742">
    <property type="entry name" value="Hydrolase_4"/>
</dbReference>
<dbReference type="Proteomes" id="UP001185069">
    <property type="component" value="Unassembled WGS sequence"/>
</dbReference>
<evidence type="ECO:0000259" key="1">
    <source>
        <dbReference type="Pfam" id="PF12146"/>
    </source>
</evidence>
<dbReference type="SUPFAM" id="SSF53474">
    <property type="entry name" value="alpha/beta-Hydrolases"/>
    <property type="match status" value="1"/>
</dbReference>
<dbReference type="Pfam" id="PF12146">
    <property type="entry name" value="Hydrolase_4"/>
    <property type="match status" value="1"/>
</dbReference>
<organism evidence="2 3">
    <name type="scientific">Arthrobacter russicus</name>
    <dbReference type="NCBI Taxonomy" id="172040"/>
    <lineage>
        <taxon>Bacteria</taxon>
        <taxon>Bacillati</taxon>
        <taxon>Actinomycetota</taxon>
        <taxon>Actinomycetes</taxon>
        <taxon>Micrococcales</taxon>
        <taxon>Micrococcaceae</taxon>
        <taxon>Arthrobacter</taxon>
    </lineage>
</organism>
<evidence type="ECO:0000313" key="2">
    <source>
        <dbReference type="EMBL" id="MDR6268853.1"/>
    </source>
</evidence>
<reference evidence="2 3" key="1">
    <citation type="submission" date="2023-07" db="EMBL/GenBank/DDBJ databases">
        <title>Sequencing the genomes of 1000 actinobacteria strains.</title>
        <authorList>
            <person name="Klenk H.-P."/>
        </authorList>
    </citation>
    <scope>NUCLEOTIDE SEQUENCE [LARGE SCALE GENOMIC DNA]</scope>
    <source>
        <strain evidence="2 3">DSM 14555</strain>
    </source>
</reference>
<protein>
    <submittedName>
        <fullName evidence="2">Alpha-beta hydrolase superfamily lysophospholipase</fullName>
    </submittedName>
</protein>
<comment type="caution">
    <text evidence="2">The sequence shown here is derived from an EMBL/GenBank/DDBJ whole genome shotgun (WGS) entry which is preliminary data.</text>
</comment>
<dbReference type="GO" id="GO:0016787">
    <property type="term" value="F:hydrolase activity"/>
    <property type="evidence" value="ECO:0007669"/>
    <property type="project" value="UniProtKB-KW"/>
</dbReference>
<feature type="domain" description="Serine aminopeptidase S33" evidence="1">
    <location>
        <begin position="40"/>
        <end position="256"/>
    </location>
</feature>
<dbReference type="Gene3D" id="3.40.50.1820">
    <property type="entry name" value="alpha/beta hydrolase"/>
    <property type="match status" value="1"/>
</dbReference>
<accession>A0ABU1J8V9</accession>
<dbReference type="EMBL" id="JAVDQF010000001">
    <property type="protein sequence ID" value="MDR6268853.1"/>
    <property type="molecule type" value="Genomic_DNA"/>
</dbReference>
<keyword evidence="3" id="KW-1185">Reference proteome</keyword>
<dbReference type="RefSeq" id="WP_309796751.1">
    <property type="nucleotide sequence ID" value="NZ_BAAAHY010000006.1"/>
</dbReference>
<dbReference type="PANTHER" id="PTHR11614">
    <property type="entry name" value="PHOSPHOLIPASE-RELATED"/>
    <property type="match status" value="1"/>
</dbReference>
<keyword evidence="2" id="KW-0378">Hydrolase</keyword>
<evidence type="ECO:0000313" key="3">
    <source>
        <dbReference type="Proteomes" id="UP001185069"/>
    </source>
</evidence>